<accession>A0ABD1V0A5</accession>
<organism evidence="2 3">
    <name type="scientific">Forsythia ovata</name>
    <dbReference type="NCBI Taxonomy" id="205694"/>
    <lineage>
        <taxon>Eukaryota</taxon>
        <taxon>Viridiplantae</taxon>
        <taxon>Streptophyta</taxon>
        <taxon>Embryophyta</taxon>
        <taxon>Tracheophyta</taxon>
        <taxon>Spermatophyta</taxon>
        <taxon>Magnoliopsida</taxon>
        <taxon>eudicotyledons</taxon>
        <taxon>Gunneridae</taxon>
        <taxon>Pentapetalae</taxon>
        <taxon>asterids</taxon>
        <taxon>lamiids</taxon>
        <taxon>Lamiales</taxon>
        <taxon>Oleaceae</taxon>
        <taxon>Forsythieae</taxon>
        <taxon>Forsythia</taxon>
    </lineage>
</organism>
<feature type="compositionally biased region" description="Basic and acidic residues" evidence="1">
    <location>
        <begin position="116"/>
        <end position="125"/>
    </location>
</feature>
<dbReference type="Proteomes" id="UP001604277">
    <property type="component" value="Unassembled WGS sequence"/>
</dbReference>
<dbReference type="EMBL" id="JBFOLJ010000006">
    <property type="protein sequence ID" value="KAL2530043.1"/>
    <property type="molecule type" value="Genomic_DNA"/>
</dbReference>
<gene>
    <name evidence="2" type="ORF">Fot_22644</name>
</gene>
<feature type="compositionally biased region" description="Acidic residues" evidence="1">
    <location>
        <begin position="126"/>
        <end position="145"/>
    </location>
</feature>
<name>A0ABD1V0A5_9LAMI</name>
<evidence type="ECO:0000256" key="1">
    <source>
        <dbReference type="SAM" id="MobiDB-lite"/>
    </source>
</evidence>
<proteinExistence type="predicted"/>
<feature type="region of interest" description="Disordered" evidence="1">
    <location>
        <begin position="116"/>
        <end position="145"/>
    </location>
</feature>
<sequence>MNEDGVNLPTWLQSVVREEWIVKYLRAMGFSRIMDSVCNPSTSGFCRRHIIDTLAPREEYIGKLLLKELKVVIPSENLRGVEFVDFCNALIEYWKIYLGELISHSSYVSMMMTDDKVSQPMRDNEREEEEDLEEDPNQDLDEESL</sequence>
<protein>
    <submittedName>
        <fullName evidence="2">Uncharacterized protein</fullName>
    </submittedName>
</protein>
<reference evidence="3" key="1">
    <citation type="submission" date="2024-07" db="EMBL/GenBank/DDBJ databases">
        <title>Two chromosome-level genome assemblies of Korean endemic species Abeliophyllum distichum and Forsythia ovata (Oleaceae).</title>
        <authorList>
            <person name="Jang H."/>
        </authorList>
    </citation>
    <scope>NUCLEOTIDE SEQUENCE [LARGE SCALE GENOMIC DNA]</scope>
</reference>
<evidence type="ECO:0000313" key="2">
    <source>
        <dbReference type="EMBL" id="KAL2530043.1"/>
    </source>
</evidence>
<dbReference type="AlphaFoldDB" id="A0ABD1V0A5"/>
<evidence type="ECO:0000313" key="3">
    <source>
        <dbReference type="Proteomes" id="UP001604277"/>
    </source>
</evidence>
<keyword evidence="3" id="KW-1185">Reference proteome</keyword>
<comment type="caution">
    <text evidence="2">The sequence shown here is derived from an EMBL/GenBank/DDBJ whole genome shotgun (WGS) entry which is preliminary data.</text>
</comment>